<reference evidence="3" key="1">
    <citation type="journal article" date="2019" name="Int. J. Syst. Evol. Microbiol.">
        <title>The Global Catalogue of Microorganisms (GCM) 10K type strain sequencing project: providing services to taxonomists for standard genome sequencing and annotation.</title>
        <authorList>
            <consortium name="The Broad Institute Genomics Platform"/>
            <consortium name="The Broad Institute Genome Sequencing Center for Infectious Disease"/>
            <person name="Wu L."/>
            <person name="Ma J."/>
        </authorList>
    </citation>
    <scope>NUCLEOTIDE SEQUENCE [LARGE SCALE GENOMIC DNA]</scope>
    <source>
        <strain evidence="3">JCM 16545</strain>
    </source>
</reference>
<sequence length="270" mass="30109">MLHSRIICSLLCLSFCTTLTQCSRTEYVTTIVQSASDGLDLKAVTDLATKSKSAEEFEKKLNTPNNKVNNLDLNEDDKVDFIKVTEIVTDSQRALSLTTEVAPGEEQELCTIQFEKDGDAANVETRGNSQVYGNNHYYHHHTGIGEILLWSYLWNAHSPYHSSWGWNRYPSYHNSYSPRSYDQYRGFHKNASYSSNIKQNNYSSISKPVKSPNFNKSAQSIKAPLKNPTTSQRTFQARNPSRTVRSGGFGSARSGFSSSSRSGSSFGGGK</sequence>
<keyword evidence="3" id="KW-1185">Reference proteome</keyword>
<evidence type="ECO:0008006" key="4">
    <source>
        <dbReference type="Google" id="ProtNLM"/>
    </source>
</evidence>
<evidence type="ECO:0000256" key="1">
    <source>
        <dbReference type="SAM" id="MobiDB-lite"/>
    </source>
</evidence>
<feature type="compositionally biased region" description="Polar residues" evidence="1">
    <location>
        <begin position="227"/>
        <end position="244"/>
    </location>
</feature>
<feature type="region of interest" description="Disordered" evidence="1">
    <location>
        <begin position="221"/>
        <end position="270"/>
    </location>
</feature>
<evidence type="ECO:0000313" key="3">
    <source>
        <dbReference type="Proteomes" id="UP001597297"/>
    </source>
</evidence>
<gene>
    <name evidence="2" type="ORF">ACFSQZ_10770</name>
</gene>
<feature type="compositionally biased region" description="Low complexity" evidence="1">
    <location>
        <begin position="251"/>
        <end position="264"/>
    </location>
</feature>
<name>A0ABW5E3G3_9BACT</name>
<evidence type="ECO:0000313" key="2">
    <source>
        <dbReference type="EMBL" id="MFD2276952.1"/>
    </source>
</evidence>
<dbReference type="EMBL" id="JBHUJC010000034">
    <property type="protein sequence ID" value="MFD2276952.1"/>
    <property type="molecule type" value="Genomic_DNA"/>
</dbReference>
<dbReference type="Proteomes" id="UP001597297">
    <property type="component" value="Unassembled WGS sequence"/>
</dbReference>
<organism evidence="2 3">
    <name type="scientific">Rubritalea spongiae</name>
    <dbReference type="NCBI Taxonomy" id="430797"/>
    <lineage>
        <taxon>Bacteria</taxon>
        <taxon>Pseudomonadati</taxon>
        <taxon>Verrucomicrobiota</taxon>
        <taxon>Verrucomicrobiia</taxon>
        <taxon>Verrucomicrobiales</taxon>
        <taxon>Rubritaleaceae</taxon>
        <taxon>Rubritalea</taxon>
    </lineage>
</organism>
<dbReference type="RefSeq" id="WP_377092888.1">
    <property type="nucleotide sequence ID" value="NZ_JBHSJM010000001.1"/>
</dbReference>
<protein>
    <recommendedName>
        <fullName evidence="4">DUF3300 domain-containing protein</fullName>
    </recommendedName>
</protein>
<comment type="caution">
    <text evidence="2">The sequence shown here is derived from an EMBL/GenBank/DDBJ whole genome shotgun (WGS) entry which is preliminary data.</text>
</comment>
<accession>A0ABW5E3G3</accession>
<proteinExistence type="predicted"/>